<feature type="region of interest" description="Disordered" evidence="19">
    <location>
        <begin position="1"/>
        <end position="21"/>
    </location>
</feature>
<evidence type="ECO:0000256" key="15">
    <source>
        <dbReference type="ARBA" id="ARBA00023145"/>
    </source>
</evidence>
<keyword evidence="6" id="KW-0964">Secreted</keyword>
<evidence type="ECO:0000256" key="6">
    <source>
        <dbReference type="ARBA" id="ARBA00022525"/>
    </source>
</evidence>
<dbReference type="Gene3D" id="1.10.390.20">
    <property type="match status" value="1"/>
</dbReference>
<dbReference type="SUPFAM" id="SSF89260">
    <property type="entry name" value="Collagen-binding domain"/>
    <property type="match status" value="2"/>
</dbReference>
<dbReference type="Proteomes" id="UP000304148">
    <property type="component" value="Chromosome"/>
</dbReference>
<keyword evidence="8" id="KW-0479">Metal-binding</keyword>
<keyword evidence="9" id="KW-0732">Signal</keyword>
<dbReference type="PANTHER" id="PTHR13062">
    <property type="entry name" value="COLLAGENASE"/>
    <property type="match status" value="1"/>
</dbReference>
<feature type="domain" description="Peptidase M9 collagenase N-terminal" evidence="21">
    <location>
        <begin position="115"/>
        <end position="291"/>
    </location>
</feature>
<evidence type="ECO:0000256" key="13">
    <source>
        <dbReference type="ARBA" id="ARBA00023026"/>
    </source>
</evidence>
<dbReference type="InterPro" id="IPR041379">
    <property type="entry name" value="ColG_subdomain"/>
</dbReference>
<name>A0A383R9B1_PAEAL</name>
<dbReference type="GO" id="GO:0004222">
    <property type="term" value="F:metalloendopeptidase activity"/>
    <property type="evidence" value="ECO:0007669"/>
    <property type="project" value="UniProtKB-EC"/>
</dbReference>
<evidence type="ECO:0000256" key="2">
    <source>
        <dbReference type="ARBA" id="ARBA00001913"/>
    </source>
</evidence>
<dbReference type="InterPro" id="IPR013661">
    <property type="entry name" value="Peptidase_M9_N_dom"/>
</dbReference>
<evidence type="ECO:0000256" key="10">
    <source>
        <dbReference type="ARBA" id="ARBA00022801"/>
    </source>
</evidence>
<dbReference type="Pfam" id="PF01752">
    <property type="entry name" value="Peptidase_M9"/>
    <property type="match status" value="1"/>
</dbReference>
<comment type="similarity">
    <text evidence="16">Belongs to the peptidase M9B family. Collagenase subfamily.</text>
</comment>
<evidence type="ECO:0000256" key="11">
    <source>
        <dbReference type="ARBA" id="ARBA00022833"/>
    </source>
</evidence>
<protein>
    <recommendedName>
        <fullName evidence="5">microbial collagenase</fullName>
        <ecNumber evidence="5">3.4.24.3</ecNumber>
    </recommendedName>
    <alternativeName>
        <fullName evidence="17">Microbial collagenase</fullName>
    </alternativeName>
</protein>
<evidence type="ECO:0000256" key="14">
    <source>
        <dbReference type="ARBA" id="ARBA00023049"/>
    </source>
</evidence>
<dbReference type="PANTHER" id="PTHR13062:SF9">
    <property type="entry name" value="MICROBIAL COLLAGENASE"/>
    <property type="match status" value="1"/>
</dbReference>
<dbReference type="GO" id="GO:0008270">
    <property type="term" value="F:zinc ion binding"/>
    <property type="evidence" value="ECO:0007669"/>
    <property type="project" value="InterPro"/>
</dbReference>
<keyword evidence="12" id="KW-0106">Calcium</keyword>
<dbReference type="EC" id="3.4.24.3" evidence="5"/>
<keyword evidence="10" id="KW-0378">Hydrolase</keyword>
<comment type="cofactor">
    <cofactor evidence="3">
        <name>Zn(2+)</name>
        <dbReference type="ChEBI" id="CHEBI:29105"/>
    </cofactor>
</comment>
<evidence type="ECO:0000256" key="3">
    <source>
        <dbReference type="ARBA" id="ARBA00001947"/>
    </source>
</evidence>
<gene>
    <name evidence="23" type="ORF">PBLR_11663</name>
</gene>
<evidence type="ECO:0000256" key="4">
    <source>
        <dbReference type="ARBA" id="ARBA00004613"/>
    </source>
</evidence>
<evidence type="ECO:0000256" key="1">
    <source>
        <dbReference type="ARBA" id="ARBA00000424"/>
    </source>
</evidence>
<dbReference type="Pfam" id="PF04151">
    <property type="entry name" value="PPC"/>
    <property type="match status" value="1"/>
</dbReference>
<feature type="compositionally biased region" description="Basic and acidic residues" evidence="19">
    <location>
        <begin position="808"/>
        <end position="828"/>
    </location>
</feature>
<dbReference type="Pfam" id="PF08453">
    <property type="entry name" value="Peptidase_M9_N"/>
    <property type="match status" value="1"/>
</dbReference>
<dbReference type="EMBL" id="LS992241">
    <property type="protein sequence ID" value="SYX83241.1"/>
    <property type="molecule type" value="Genomic_DNA"/>
</dbReference>
<dbReference type="Pfam" id="PF18496">
    <property type="entry name" value="ColG_sub"/>
    <property type="match status" value="1"/>
</dbReference>
<feature type="region of interest" description="Disordered" evidence="19">
    <location>
        <begin position="783"/>
        <end position="828"/>
    </location>
</feature>
<evidence type="ECO:0000259" key="20">
    <source>
        <dbReference type="Pfam" id="PF04151"/>
    </source>
</evidence>
<keyword evidence="15" id="KW-0865">Zymogen</keyword>
<evidence type="ECO:0000256" key="16">
    <source>
        <dbReference type="ARBA" id="ARBA00034318"/>
    </source>
</evidence>
<sequence>MKQQMKQMTKKQKKQQKKQQMKQRAWMKWTSILLAATVATGSTAGFAAAQERGLQVREDAVQYGIHNVIANQDPSVSDLPLDIEGRLPMAEQSEDPGIPEPPAQAIKSISKQSTYSMADLNAMSYEALTDLLVSIDWEKIPELFKLNEDTRRFYSDENRMQAIIDRLEESGKRFTTEDMQGIPTLIEVLRSGVYLGYYNKELSRLNELDFREKMLPAMKAIVDNPSFTWGNEVQHSVISATGRLISNVTVDTYIVNRLTGLLSDFTDRQEQLGGNFLSGKAFYDVIQGVGYVLMYRMIEPDQKAEFKGNIDGYLEQLFRLGSEGSTAEDKQWLTSNAIYYSGALGHYHSDPQKANRVLTNVMQTKPKLGELYFVAADQIARNYDEKDAYGNRVDIDELKKRGKEHYLPQRVEFDDGQFVIRAGGQLTQEQLQRLYWAAKEVKAQFHRVIGNDKPLEVGNPDDVLTIVIYNSPDEYKMNRFLYGYDTDNGGIYIEGDGTFFTYDRTEEQSIYSLEELFRHEFTHYLQARFEIPGMFGQGPLYQGGRMQWFDEGGAEFFAGATRMEGIQPRKSVVGYLVADEPGQRYTVSDTVNSKYGSWQFYNYSFALYDYLYHHDFTAMDRIHRAIRNNDGDAYEQQLESISGDARLNEAYQRSIEEKVARYDKLSVPLVSDDYLQAVEPKQELEIYDEITNLAGLSNRSVKKSNSGLFKSYELRGTYVGGASAGVEQDWQTMNKLTDSFLQALSDKPWNGYKTLTAYFTNYRVNDEGNFVYDVVFNGKLPEGADGGDVELPDGGTNPGNGNGNEGNNGDKDGDKQDAADREPNDTWKTAVRLDDTGKTISGKLSNKDVLDIYRFDAKQAGEWTIELESAQEQGVAWVLFHESDPNNYQAYPTKREGNSLAGSISVSEPGTYYLHVYAATEGDQSYRLSVKSEAQQQPEPEVSLFEETEPNDAPDMANGPVPVGRTVNGTLEGDDKQDVFMIDLDKPTSLNIGLEKQQGEHVNWVLYREGDNEQVLYPVDIDGNWMKGQVEAEPGRYHLYVYKFADEDVRYKLEIQ</sequence>
<evidence type="ECO:0000256" key="12">
    <source>
        <dbReference type="ARBA" id="ARBA00022837"/>
    </source>
</evidence>
<accession>A0A383R9B1</accession>
<dbReference type="GO" id="GO:0005576">
    <property type="term" value="C:extracellular region"/>
    <property type="evidence" value="ECO:0007669"/>
    <property type="project" value="UniProtKB-SubCell"/>
</dbReference>
<dbReference type="AlphaFoldDB" id="A0A383R9B1"/>
<feature type="compositionally biased region" description="Basic residues" evidence="19">
    <location>
        <begin position="8"/>
        <end position="21"/>
    </location>
</feature>
<evidence type="ECO:0000256" key="7">
    <source>
        <dbReference type="ARBA" id="ARBA00022670"/>
    </source>
</evidence>
<keyword evidence="11" id="KW-0862">Zinc</keyword>
<comment type="subcellular location">
    <subcellularLocation>
        <location evidence="4">Secreted</location>
    </subcellularLocation>
</comment>
<evidence type="ECO:0000256" key="17">
    <source>
        <dbReference type="ARBA" id="ARBA00034362"/>
    </source>
</evidence>
<feature type="compositionally biased region" description="Gly residues" evidence="19">
    <location>
        <begin position="796"/>
        <end position="806"/>
    </location>
</feature>
<keyword evidence="14" id="KW-0482">Metalloprotease</keyword>
<dbReference type="Gene3D" id="3.30.980.50">
    <property type="match status" value="1"/>
</dbReference>
<evidence type="ECO:0000313" key="24">
    <source>
        <dbReference type="Proteomes" id="UP000304148"/>
    </source>
</evidence>
<organism evidence="23 24">
    <name type="scientific">Paenibacillus alvei</name>
    <name type="common">Bacillus alvei</name>
    <dbReference type="NCBI Taxonomy" id="44250"/>
    <lineage>
        <taxon>Bacteria</taxon>
        <taxon>Bacillati</taxon>
        <taxon>Bacillota</taxon>
        <taxon>Bacilli</taxon>
        <taxon>Bacillales</taxon>
        <taxon>Paenibacillaceae</taxon>
        <taxon>Paenibacillus</taxon>
    </lineage>
</organism>
<evidence type="ECO:0000259" key="22">
    <source>
        <dbReference type="Pfam" id="PF18496"/>
    </source>
</evidence>
<reference evidence="24" key="1">
    <citation type="submission" date="2018-08" db="EMBL/GenBank/DDBJ databases">
        <authorList>
            <person name="Chevrot R."/>
        </authorList>
    </citation>
    <scope>NUCLEOTIDE SEQUENCE [LARGE SCALE GENOMIC DNA]</scope>
</reference>
<dbReference type="GO" id="GO:0006508">
    <property type="term" value="P:proteolysis"/>
    <property type="evidence" value="ECO:0007669"/>
    <property type="project" value="UniProtKB-KW"/>
</dbReference>
<evidence type="ECO:0000256" key="5">
    <source>
        <dbReference type="ARBA" id="ARBA00012653"/>
    </source>
</evidence>
<feature type="active site" evidence="18">
    <location>
        <position position="520"/>
    </location>
</feature>
<evidence type="ECO:0000256" key="9">
    <source>
        <dbReference type="ARBA" id="ARBA00022729"/>
    </source>
</evidence>
<comment type="cofactor">
    <cofactor evidence="2">
        <name>Ca(2+)</name>
        <dbReference type="ChEBI" id="CHEBI:29108"/>
    </cofactor>
</comment>
<evidence type="ECO:0000256" key="18">
    <source>
        <dbReference type="PIRSR" id="PIRSR602169-1"/>
    </source>
</evidence>
<feature type="domain" description="Collagenase ColG-like catalytic helper subdomain" evidence="22">
    <location>
        <begin position="668"/>
        <end position="782"/>
    </location>
</feature>
<dbReference type="PRINTS" id="PR00931">
    <property type="entry name" value="MICOLLPTASE"/>
</dbReference>
<keyword evidence="7" id="KW-0645">Protease</keyword>
<proteinExistence type="inferred from homology"/>
<dbReference type="Gene3D" id="2.60.120.380">
    <property type="match status" value="2"/>
</dbReference>
<evidence type="ECO:0000256" key="19">
    <source>
        <dbReference type="SAM" id="MobiDB-lite"/>
    </source>
</evidence>
<dbReference type="RefSeq" id="WP_232055526.1">
    <property type="nucleotide sequence ID" value="NZ_LS992241.1"/>
</dbReference>
<dbReference type="Gene3D" id="3.40.30.160">
    <property type="entry name" value="Collagenase ColT, N-terminal domain"/>
    <property type="match status" value="1"/>
</dbReference>
<evidence type="ECO:0000313" key="23">
    <source>
        <dbReference type="EMBL" id="SYX83241.1"/>
    </source>
</evidence>
<feature type="domain" description="Peptidase C-terminal archaeal/bacterial" evidence="20">
    <location>
        <begin position="851"/>
        <end position="918"/>
    </location>
</feature>
<keyword evidence="13" id="KW-0843">Virulence</keyword>
<dbReference type="InterPro" id="IPR007280">
    <property type="entry name" value="Peptidase_C_arc/bac"/>
</dbReference>
<dbReference type="InterPro" id="IPR002169">
    <property type="entry name" value="Peptidase_M9A/M9B"/>
</dbReference>
<evidence type="ECO:0000256" key="8">
    <source>
        <dbReference type="ARBA" id="ARBA00022723"/>
    </source>
</evidence>
<comment type="catalytic activity">
    <reaction evidence="1">
        <text>Digestion of native collagen in the triple helical region at Xaa-|-Gly bonds. With synthetic peptides, a preference is shown for Gly at P3 and P1', Pro and Ala at P2 and P2', and hydroxyproline, Ala or Arg at P3'.</text>
        <dbReference type="EC" id="3.4.24.3"/>
    </reaction>
</comment>
<evidence type="ECO:0000259" key="21">
    <source>
        <dbReference type="Pfam" id="PF08453"/>
    </source>
</evidence>